<dbReference type="AlphaFoldDB" id="A0A4Y2MDX4"/>
<evidence type="ECO:0000313" key="2">
    <source>
        <dbReference type="Proteomes" id="UP000499080"/>
    </source>
</evidence>
<dbReference type="PANTHER" id="PTHR47326:SF1">
    <property type="entry name" value="HTH PSQ-TYPE DOMAIN-CONTAINING PROTEIN"/>
    <property type="match status" value="1"/>
</dbReference>
<protein>
    <submittedName>
        <fullName evidence="1">Uncharacterized protein</fullName>
    </submittedName>
</protein>
<gene>
    <name evidence="1" type="ORF">AVEN_221997_1</name>
</gene>
<dbReference type="Proteomes" id="UP000499080">
    <property type="component" value="Unassembled WGS sequence"/>
</dbReference>
<dbReference type="OrthoDB" id="6436543at2759"/>
<dbReference type="InterPro" id="IPR036397">
    <property type="entry name" value="RNaseH_sf"/>
</dbReference>
<proteinExistence type="predicted"/>
<dbReference type="PANTHER" id="PTHR47326">
    <property type="entry name" value="TRANSPOSABLE ELEMENT TC3 TRANSPOSASE-LIKE PROTEIN"/>
    <property type="match status" value="1"/>
</dbReference>
<organism evidence="1 2">
    <name type="scientific">Araneus ventricosus</name>
    <name type="common">Orbweaver spider</name>
    <name type="synonym">Epeira ventricosa</name>
    <dbReference type="NCBI Taxonomy" id="182803"/>
    <lineage>
        <taxon>Eukaryota</taxon>
        <taxon>Metazoa</taxon>
        <taxon>Ecdysozoa</taxon>
        <taxon>Arthropoda</taxon>
        <taxon>Chelicerata</taxon>
        <taxon>Arachnida</taxon>
        <taxon>Araneae</taxon>
        <taxon>Araneomorphae</taxon>
        <taxon>Entelegynae</taxon>
        <taxon>Araneoidea</taxon>
        <taxon>Araneidae</taxon>
        <taxon>Araneus</taxon>
    </lineage>
</organism>
<sequence>MNILWSDEANFTSRSEYSELSHMGRTLLMALKVLPLRMPITATFFRTSHFCLTERECLEITVFMQDGALLHIVRAVQALLHAHFGDDQVFSRSFPTGLPPRSPDLNHCDFWLWGFLKNCIHGGSIRTLPELKANITRHVPAIDRETLRATIGHAITRFEYVLDADGMSIEHML</sequence>
<keyword evidence="2" id="KW-1185">Reference proteome</keyword>
<dbReference type="Gene3D" id="3.30.420.10">
    <property type="entry name" value="Ribonuclease H-like superfamily/Ribonuclease H"/>
    <property type="match status" value="1"/>
</dbReference>
<dbReference type="GO" id="GO:0003676">
    <property type="term" value="F:nucleic acid binding"/>
    <property type="evidence" value="ECO:0007669"/>
    <property type="project" value="InterPro"/>
</dbReference>
<comment type="caution">
    <text evidence="1">The sequence shown here is derived from an EMBL/GenBank/DDBJ whole genome shotgun (WGS) entry which is preliminary data.</text>
</comment>
<accession>A0A4Y2MDX4</accession>
<evidence type="ECO:0000313" key="1">
    <source>
        <dbReference type="EMBL" id="GBN24600.1"/>
    </source>
</evidence>
<reference evidence="1 2" key="1">
    <citation type="journal article" date="2019" name="Sci. Rep.">
        <title>Orb-weaving spider Araneus ventricosus genome elucidates the spidroin gene catalogue.</title>
        <authorList>
            <person name="Kono N."/>
            <person name="Nakamura H."/>
            <person name="Ohtoshi R."/>
            <person name="Moran D.A.P."/>
            <person name="Shinohara A."/>
            <person name="Yoshida Y."/>
            <person name="Fujiwara M."/>
            <person name="Mori M."/>
            <person name="Tomita M."/>
            <person name="Arakawa K."/>
        </authorList>
    </citation>
    <scope>NUCLEOTIDE SEQUENCE [LARGE SCALE GENOMIC DNA]</scope>
</reference>
<dbReference type="EMBL" id="BGPR01122590">
    <property type="protein sequence ID" value="GBN24600.1"/>
    <property type="molecule type" value="Genomic_DNA"/>
</dbReference>
<name>A0A4Y2MDX4_ARAVE</name>